<dbReference type="PANTHER" id="PTHR37478:SF2">
    <property type="entry name" value="UPF0251 PROTEIN TK0562"/>
    <property type="match status" value="1"/>
</dbReference>
<evidence type="ECO:0000313" key="2">
    <source>
        <dbReference type="EMBL" id="MBC5731869.1"/>
    </source>
</evidence>
<comment type="similarity">
    <text evidence="1">Belongs to the UPF0251 family.</text>
</comment>
<keyword evidence="3" id="KW-1185">Reference proteome</keyword>
<evidence type="ECO:0000256" key="1">
    <source>
        <dbReference type="ARBA" id="ARBA00009350"/>
    </source>
</evidence>
<dbReference type="EMBL" id="JACOPR010000011">
    <property type="protein sequence ID" value="MBC5731869.1"/>
    <property type="molecule type" value="Genomic_DNA"/>
</dbReference>
<evidence type="ECO:0000313" key="3">
    <source>
        <dbReference type="Proteomes" id="UP000660021"/>
    </source>
</evidence>
<dbReference type="InterPro" id="IPR002852">
    <property type="entry name" value="UPF0251"/>
</dbReference>
<dbReference type="InterPro" id="IPR013324">
    <property type="entry name" value="RNA_pol_sigma_r3/r4-like"/>
</dbReference>
<organism evidence="2 3">
    <name type="scientific">Pseudoflavonifractor hominis</name>
    <dbReference type="NCBI Taxonomy" id="2763059"/>
    <lineage>
        <taxon>Bacteria</taxon>
        <taxon>Bacillati</taxon>
        <taxon>Bacillota</taxon>
        <taxon>Clostridia</taxon>
        <taxon>Eubacteriales</taxon>
        <taxon>Oscillospiraceae</taxon>
        <taxon>Pseudoflavonifractor</taxon>
    </lineage>
</organism>
<gene>
    <name evidence="2" type="ORF">H8S34_13675</name>
</gene>
<comment type="caution">
    <text evidence="2">The sequence shown here is derived from an EMBL/GenBank/DDBJ whole genome shotgun (WGS) entry which is preliminary data.</text>
</comment>
<dbReference type="PANTHER" id="PTHR37478">
    <property type="match status" value="1"/>
</dbReference>
<dbReference type="Pfam" id="PF02001">
    <property type="entry name" value="DUF134"/>
    <property type="match status" value="1"/>
</dbReference>
<protein>
    <submittedName>
        <fullName evidence="2">DUF134 domain-containing protein</fullName>
    </submittedName>
</protein>
<dbReference type="InterPro" id="IPR036388">
    <property type="entry name" value="WH-like_DNA-bd_sf"/>
</dbReference>
<dbReference type="RefSeq" id="WP_101691086.1">
    <property type="nucleotide sequence ID" value="NZ_JACOPR010000011.1"/>
</dbReference>
<dbReference type="Proteomes" id="UP000660021">
    <property type="component" value="Unassembled WGS sequence"/>
</dbReference>
<reference evidence="2 3" key="1">
    <citation type="submission" date="2020-08" db="EMBL/GenBank/DDBJ databases">
        <title>Genome public.</title>
        <authorList>
            <person name="Liu C."/>
            <person name="Sun Q."/>
        </authorList>
    </citation>
    <scope>NUCLEOTIDE SEQUENCE [LARGE SCALE GENOMIC DNA]</scope>
    <source>
        <strain evidence="2 3">New-38</strain>
    </source>
</reference>
<accession>A0ABR7HWI9</accession>
<proteinExistence type="inferred from homology"/>
<sequence>MARPIKRRRICQLPKVVEFVPLQSCTGQIDMTIDEYEAIRLIDHLGLSQEECAQQMKVARTTVQAIYESARYKLAEALVCGKRLSIRGGVYDLCPHAHGCCGKPCPRRQNNEER</sequence>
<name>A0ABR7HWI9_9FIRM</name>
<dbReference type="SUPFAM" id="SSF88659">
    <property type="entry name" value="Sigma3 and sigma4 domains of RNA polymerase sigma factors"/>
    <property type="match status" value="1"/>
</dbReference>
<dbReference type="Gene3D" id="1.10.10.10">
    <property type="entry name" value="Winged helix-like DNA-binding domain superfamily/Winged helix DNA-binding domain"/>
    <property type="match status" value="1"/>
</dbReference>